<dbReference type="Gene3D" id="2.30.29.30">
    <property type="entry name" value="Pleckstrin-homology domain (PH domain)/Phosphotyrosine-binding domain (PTB)"/>
    <property type="match status" value="1"/>
</dbReference>
<dbReference type="SUPFAM" id="SSF56112">
    <property type="entry name" value="Protein kinase-like (PK-like)"/>
    <property type="match status" value="1"/>
</dbReference>
<dbReference type="InterPro" id="IPR008271">
    <property type="entry name" value="Ser/Thr_kinase_AS"/>
</dbReference>
<dbReference type="Pfam" id="PF14593">
    <property type="entry name" value="PH_3"/>
    <property type="match status" value="1"/>
</dbReference>
<comment type="catalytic activity">
    <reaction evidence="8">
        <text>L-seryl-[protein] + ATP = O-phospho-L-seryl-[protein] + ADP + H(+)</text>
        <dbReference type="Rhea" id="RHEA:17989"/>
        <dbReference type="Rhea" id="RHEA-COMP:9863"/>
        <dbReference type="Rhea" id="RHEA-COMP:11604"/>
        <dbReference type="ChEBI" id="CHEBI:15378"/>
        <dbReference type="ChEBI" id="CHEBI:29999"/>
        <dbReference type="ChEBI" id="CHEBI:30616"/>
        <dbReference type="ChEBI" id="CHEBI:83421"/>
        <dbReference type="ChEBI" id="CHEBI:456216"/>
        <dbReference type="EC" id="2.7.11.1"/>
    </reaction>
</comment>
<dbReference type="GO" id="GO:0005524">
    <property type="term" value="F:ATP binding"/>
    <property type="evidence" value="ECO:0007669"/>
    <property type="project" value="UniProtKB-KW"/>
</dbReference>
<dbReference type="PROSITE" id="PS00108">
    <property type="entry name" value="PROTEIN_KINASE_ST"/>
    <property type="match status" value="1"/>
</dbReference>
<comment type="caution">
    <text evidence="11">The sequence shown here is derived from an EMBL/GenBank/DDBJ whole genome shotgun (WGS) entry which is preliminary data.</text>
</comment>
<dbReference type="InterPro" id="IPR050236">
    <property type="entry name" value="Ser_Thr_kinase_AGC"/>
</dbReference>
<dbReference type="Gene3D" id="1.10.510.10">
    <property type="entry name" value="Transferase(Phosphotransferase) domain 1"/>
    <property type="match status" value="1"/>
</dbReference>
<dbReference type="PROSITE" id="PS50011">
    <property type="entry name" value="PROTEIN_KINASE_DOM"/>
    <property type="match status" value="1"/>
</dbReference>
<dbReference type="SMART" id="SM00220">
    <property type="entry name" value="S_TKc"/>
    <property type="match status" value="1"/>
</dbReference>
<dbReference type="InterPro" id="IPR011009">
    <property type="entry name" value="Kinase-like_dom_sf"/>
</dbReference>
<evidence type="ECO:0000313" key="11">
    <source>
        <dbReference type="EMBL" id="ESL11176.1"/>
    </source>
</evidence>
<keyword evidence="3" id="KW-0808">Transferase</keyword>
<evidence type="ECO:0000256" key="8">
    <source>
        <dbReference type="ARBA" id="ARBA00048679"/>
    </source>
</evidence>
<proteinExistence type="predicted"/>
<dbReference type="GO" id="GO:0035556">
    <property type="term" value="P:intracellular signal transduction"/>
    <property type="evidence" value="ECO:0007669"/>
    <property type="project" value="TreeGrafter"/>
</dbReference>
<dbReference type="EMBL" id="AUPL01001083">
    <property type="protein sequence ID" value="ESL11176.1"/>
    <property type="molecule type" value="Genomic_DNA"/>
</dbReference>
<feature type="compositionally biased region" description="Pro residues" evidence="9">
    <location>
        <begin position="154"/>
        <end position="168"/>
    </location>
</feature>
<organism evidence="11 12">
    <name type="scientific">Trypanosoma rangeli SC58</name>
    <dbReference type="NCBI Taxonomy" id="429131"/>
    <lineage>
        <taxon>Eukaryota</taxon>
        <taxon>Discoba</taxon>
        <taxon>Euglenozoa</taxon>
        <taxon>Kinetoplastea</taxon>
        <taxon>Metakinetoplastina</taxon>
        <taxon>Trypanosomatida</taxon>
        <taxon>Trypanosomatidae</taxon>
        <taxon>Trypanosoma</taxon>
        <taxon>Herpetosoma</taxon>
    </lineage>
</organism>
<reference evidence="11 12" key="1">
    <citation type="submission" date="2013-07" db="EMBL/GenBank/DDBJ databases">
        <authorList>
            <person name="Stoco P.H."/>
            <person name="Wagner G."/>
            <person name="Gerber A."/>
            <person name="Zaha A."/>
            <person name="Thompson C."/>
            <person name="Bartholomeu D.C."/>
            <person name="Luckemeyer D.D."/>
            <person name="Bahia D."/>
            <person name="Loreto E."/>
            <person name="Prestes E.B."/>
            <person name="Lima F.M."/>
            <person name="Rodrigues-Luiz G."/>
            <person name="Vallejo G.A."/>
            <person name="Filho J.F."/>
            <person name="Monteiro K.M."/>
            <person name="Tyler K.M."/>
            <person name="de Almeida L.G."/>
            <person name="Ortiz M.F."/>
            <person name="Siervo M.A."/>
            <person name="de Moraes M.H."/>
            <person name="Cunha O.L."/>
            <person name="Mendonca-Neto R."/>
            <person name="Silva R."/>
            <person name="Teixeira S.M."/>
            <person name="Murta S.M."/>
            <person name="Sincero T.C."/>
            <person name="Mendes T.A."/>
            <person name="Urmenyi T.P."/>
            <person name="Silva V.G."/>
            <person name="da Rocha W.D."/>
            <person name="Andersson B."/>
            <person name="Romanha A.J."/>
            <person name="Steindel M."/>
            <person name="de Vasconcelos A.T."/>
            <person name="Grisard E.C."/>
        </authorList>
    </citation>
    <scope>NUCLEOTIDE SEQUENCE [LARGE SCALE GENOMIC DNA]</scope>
    <source>
        <strain evidence="11 12">SC58</strain>
    </source>
</reference>
<evidence type="ECO:0000259" key="10">
    <source>
        <dbReference type="PROSITE" id="PS50011"/>
    </source>
</evidence>
<keyword evidence="4" id="KW-0547">Nucleotide-binding</keyword>
<evidence type="ECO:0000256" key="2">
    <source>
        <dbReference type="ARBA" id="ARBA00022527"/>
    </source>
</evidence>
<sequence length="645" mass="70294">MSSTTSTGDSASSTVRGPHFGNLRGILGTSLKVPERMIVPLERLRLVRGEVLGVGTFGEVLRGELSMLSPAMRQSSATSVVSFPLLSSHSRSNSRTGNSVSFMGLCSEEYQPPTARSITSGGSGGVYGAGAIQMEANATDLARQNDCRTVSPENPAPQMPPSPSPPQCRPKEPSQEAVISQTPLCDGAFADLSNGPLRRALHLATSRSEVRGASKPWSSRAFVGADKGVIIRPVAVKRIDKSRLWRRPKILKSFESELNLTASLSHPCIVKMYGAAEDEAELYLIMEHVVGDTLEKYIKAHGPERLALLAPRFLADVVLGLEYLHTVGVAHRDIKPCNLLVTADHHVVFVDFGCACYLSDDASNTFAGSPAYMSPEVVCTSKASATSDLWALGCVLFELFAGRTPFHSESPMLVMRKVKQYLDGELEYPPRFPAKAKDLVRRLVRRDPMDRLGSDAMGGFDALKAHPFFTDVDWTQMPRKLNLIFRSGGTSLELPPGVLADDERVVYCSLVFKEASGFLKRMSRKRILFLTDLPRLFYVELSTRAVKGTIPITAHLYAETVTAESFRVVTRERSYVFRDLSKRANIWAVHVNEMVNRLYPVGSRVDVATVSGSGGGKLHCGSASQAMFDSSSSNGKGAGCRSNVW</sequence>
<dbReference type="GO" id="GO:0004674">
    <property type="term" value="F:protein serine/threonine kinase activity"/>
    <property type="evidence" value="ECO:0007669"/>
    <property type="project" value="UniProtKB-KW"/>
</dbReference>
<dbReference type="SUPFAM" id="SSF50729">
    <property type="entry name" value="PH domain-like"/>
    <property type="match status" value="1"/>
</dbReference>
<gene>
    <name evidence="11" type="ORF">TRSC58_01083</name>
</gene>
<evidence type="ECO:0000256" key="7">
    <source>
        <dbReference type="ARBA" id="ARBA00047899"/>
    </source>
</evidence>
<evidence type="ECO:0000256" key="9">
    <source>
        <dbReference type="SAM" id="MobiDB-lite"/>
    </source>
</evidence>
<dbReference type="Pfam" id="PF00069">
    <property type="entry name" value="Pkinase"/>
    <property type="match status" value="1"/>
</dbReference>
<protein>
    <recommendedName>
        <fullName evidence="1">non-specific serine/threonine protein kinase</fullName>
        <ecNumber evidence="1">2.7.11.1</ecNumber>
    </recommendedName>
</protein>
<dbReference type="InterPro" id="IPR033931">
    <property type="entry name" value="PDK1-typ_PH"/>
</dbReference>
<dbReference type="PANTHER" id="PTHR24356:SF163">
    <property type="entry name" value="3-PHOSPHOINOSITIDE-DEPENDENT PROTEIN KINASE 1-RELATED"/>
    <property type="match status" value="1"/>
</dbReference>
<evidence type="ECO:0000256" key="6">
    <source>
        <dbReference type="ARBA" id="ARBA00022840"/>
    </source>
</evidence>
<dbReference type="Proteomes" id="UP000031737">
    <property type="component" value="Unassembled WGS sequence"/>
</dbReference>
<accession>A0A061JAR3</accession>
<dbReference type="VEuPathDB" id="TriTrypDB:TRSC58_01083"/>
<evidence type="ECO:0000256" key="1">
    <source>
        <dbReference type="ARBA" id="ARBA00012513"/>
    </source>
</evidence>
<feature type="domain" description="Protein kinase" evidence="10">
    <location>
        <begin position="178"/>
        <end position="469"/>
    </location>
</feature>
<dbReference type="PANTHER" id="PTHR24356">
    <property type="entry name" value="SERINE/THREONINE-PROTEIN KINASE"/>
    <property type="match status" value="1"/>
</dbReference>
<keyword evidence="2" id="KW-0723">Serine/threonine-protein kinase</keyword>
<evidence type="ECO:0000256" key="3">
    <source>
        <dbReference type="ARBA" id="ARBA00022679"/>
    </source>
</evidence>
<feature type="region of interest" description="Disordered" evidence="9">
    <location>
        <begin position="143"/>
        <end position="174"/>
    </location>
</feature>
<comment type="catalytic activity">
    <reaction evidence="7">
        <text>L-threonyl-[protein] + ATP = O-phospho-L-threonyl-[protein] + ADP + H(+)</text>
        <dbReference type="Rhea" id="RHEA:46608"/>
        <dbReference type="Rhea" id="RHEA-COMP:11060"/>
        <dbReference type="Rhea" id="RHEA-COMP:11605"/>
        <dbReference type="ChEBI" id="CHEBI:15378"/>
        <dbReference type="ChEBI" id="CHEBI:30013"/>
        <dbReference type="ChEBI" id="CHEBI:30616"/>
        <dbReference type="ChEBI" id="CHEBI:61977"/>
        <dbReference type="ChEBI" id="CHEBI:456216"/>
        <dbReference type="EC" id="2.7.11.1"/>
    </reaction>
</comment>
<dbReference type="OrthoDB" id="347657at2759"/>
<dbReference type="InterPro" id="IPR000719">
    <property type="entry name" value="Prot_kinase_dom"/>
</dbReference>
<keyword evidence="5 11" id="KW-0418">Kinase</keyword>
<name>A0A061JAR3_TRYRA</name>
<evidence type="ECO:0000256" key="4">
    <source>
        <dbReference type="ARBA" id="ARBA00022741"/>
    </source>
</evidence>
<keyword evidence="6" id="KW-0067">ATP-binding</keyword>
<dbReference type="AlphaFoldDB" id="A0A061JAR3"/>
<evidence type="ECO:0000313" key="12">
    <source>
        <dbReference type="Proteomes" id="UP000031737"/>
    </source>
</evidence>
<dbReference type="InterPro" id="IPR011993">
    <property type="entry name" value="PH-like_dom_sf"/>
</dbReference>
<keyword evidence="12" id="KW-1185">Reference proteome</keyword>
<dbReference type="EC" id="2.7.11.1" evidence="1"/>
<evidence type="ECO:0000256" key="5">
    <source>
        <dbReference type="ARBA" id="ARBA00022777"/>
    </source>
</evidence>